<protein>
    <submittedName>
        <fullName evidence="1">Uncharacterized protein</fullName>
    </submittedName>
</protein>
<reference evidence="1 2" key="1">
    <citation type="journal article" date="2021" name="PeerJ">
        <title>Analysis of 44 Vibrio anguillarum genomes reveals high genetic diversity.</title>
        <authorList>
            <person name="Hansen M.J."/>
            <person name="Dalsgaard I."/>
        </authorList>
    </citation>
    <scope>NUCLEOTIDE SEQUENCE [LARGE SCALE GENOMIC DNA]</scope>
    <source>
        <strain evidence="1 2">17-16730-2A</strain>
    </source>
</reference>
<sequence>EQGGKLGSLIPIDSDRERNLFLISIALKLVSEDSFLRTEKSAFTLFSKRDKKVIAVLIP</sequence>
<feature type="non-terminal residue" evidence="1">
    <location>
        <position position="1"/>
    </location>
</feature>
<dbReference type="Proteomes" id="UP000722957">
    <property type="component" value="Unassembled WGS sequence"/>
</dbReference>
<gene>
    <name evidence="1" type="ORF">EAY07_26795</name>
</gene>
<proteinExistence type="predicted"/>
<evidence type="ECO:0000313" key="1">
    <source>
        <dbReference type="EMBL" id="MBF4275543.1"/>
    </source>
</evidence>
<accession>A0ABD4KYC3</accession>
<name>A0ABD4KYC3_VIBAN</name>
<organism evidence="1 2">
    <name type="scientific">Vibrio anguillarum</name>
    <name type="common">Listonella anguillarum</name>
    <dbReference type="NCBI Taxonomy" id="55601"/>
    <lineage>
        <taxon>Bacteria</taxon>
        <taxon>Pseudomonadati</taxon>
        <taxon>Pseudomonadota</taxon>
        <taxon>Gammaproteobacteria</taxon>
        <taxon>Vibrionales</taxon>
        <taxon>Vibrionaceae</taxon>
        <taxon>Vibrio</taxon>
    </lineage>
</organism>
<dbReference type="AlphaFoldDB" id="A0ABD4KYC3"/>
<evidence type="ECO:0000313" key="2">
    <source>
        <dbReference type="Proteomes" id="UP000722957"/>
    </source>
</evidence>
<dbReference type="RefSeq" id="WP_194574485.1">
    <property type="nucleotide sequence ID" value="NZ_RDOM01001323.1"/>
</dbReference>
<comment type="caution">
    <text evidence="1">The sequence shown here is derived from an EMBL/GenBank/DDBJ whole genome shotgun (WGS) entry which is preliminary data.</text>
</comment>
<dbReference type="EMBL" id="RDOM01001323">
    <property type="protein sequence ID" value="MBF4275543.1"/>
    <property type="molecule type" value="Genomic_DNA"/>
</dbReference>